<dbReference type="OMA" id="RVYTFDM"/>
<evidence type="ECO:0000259" key="7">
    <source>
        <dbReference type="SMART" id="SM00244"/>
    </source>
</evidence>
<evidence type="ECO:0000256" key="4">
    <source>
        <dbReference type="ARBA" id="ARBA00022989"/>
    </source>
</evidence>
<dbReference type="InterPro" id="IPR001972">
    <property type="entry name" value="Stomatin_HflK_fam"/>
</dbReference>
<dbReference type="SMART" id="SM00244">
    <property type="entry name" value="PHB"/>
    <property type="match status" value="1"/>
</dbReference>
<dbReference type="EMBL" id="FORO01000066">
    <property type="protein sequence ID" value="SFJ72452.1"/>
    <property type="molecule type" value="Genomic_DNA"/>
</dbReference>
<reference evidence="8 9" key="1">
    <citation type="submission" date="2016-10" db="EMBL/GenBank/DDBJ databases">
        <authorList>
            <person name="de Groot N.N."/>
        </authorList>
    </citation>
    <scope>NUCLEOTIDE SEQUENCE [LARGE SCALE GENOMIC DNA]</scope>
    <source>
        <strain evidence="8 9">SP2</strain>
    </source>
</reference>
<feature type="region of interest" description="Disordered" evidence="5">
    <location>
        <begin position="345"/>
        <end position="375"/>
    </location>
</feature>
<dbReference type="OrthoDB" id="10752at2157"/>
<dbReference type="Proteomes" id="UP000182829">
    <property type="component" value="Unassembled WGS sequence"/>
</dbReference>
<keyword evidence="6" id="KW-0472">Membrane</keyword>
<dbReference type="Pfam" id="PF01145">
    <property type="entry name" value="Band_7"/>
    <property type="match status" value="1"/>
</dbReference>
<dbReference type="RefSeq" id="WP_005579090.1">
    <property type="nucleotide sequence ID" value="NZ_FORO01000066.1"/>
</dbReference>
<comment type="subcellular location">
    <subcellularLocation>
        <location evidence="1">Membrane</location>
        <topology evidence="1">Single-pass membrane protein</topology>
    </subcellularLocation>
</comment>
<dbReference type="PRINTS" id="PR00721">
    <property type="entry name" value="STOMATIN"/>
</dbReference>
<evidence type="ECO:0000313" key="8">
    <source>
        <dbReference type="EMBL" id="SFJ72452.1"/>
    </source>
</evidence>
<organism evidence="8 9">
    <name type="scientific">Natronobacterium gregoryi</name>
    <dbReference type="NCBI Taxonomy" id="44930"/>
    <lineage>
        <taxon>Archaea</taxon>
        <taxon>Methanobacteriati</taxon>
        <taxon>Methanobacteriota</taxon>
        <taxon>Stenosarchaea group</taxon>
        <taxon>Halobacteria</taxon>
        <taxon>Halobacteriales</taxon>
        <taxon>Natrialbaceae</taxon>
        <taxon>Natronobacterium</taxon>
    </lineage>
</organism>
<evidence type="ECO:0000256" key="1">
    <source>
        <dbReference type="ARBA" id="ARBA00004167"/>
    </source>
</evidence>
<evidence type="ECO:0000256" key="2">
    <source>
        <dbReference type="ARBA" id="ARBA00008164"/>
    </source>
</evidence>
<accession>A0A1I3TPE9</accession>
<evidence type="ECO:0000256" key="5">
    <source>
        <dbReference type="SAM" id="MobiDB-lite"/>
    </source>
</evidence>
<dbReference type="Gene3D" id="3.30.479.30">
    <property type="entry name" value="Band 7 domain"/>
    <property type="match status" value="1"/>
</dbReference>
<dbReference type="GeneID" id="14209509"/>
<comment type="similarity">
    <text evidence="2">Belongs to the band 7/mec-2 family.</text>
</comment>
<dbReference type="FunFam" id="3.30.479.30:FF:000004">
    <property type="entry name" value="Putative membrane protease family, stomatin"/>
    <property type="match status" value="1"/>
</dbReference>
<dbReference type="PANTHER" id="PTHR43327:SF10">
    <property type="entry name" value="STOMATIN-LIKE PROTEIN 2, MITOCHONDRIAL"/>
    <property type="match status" value="1"/>
</dbReference>
<keyword evidence="4 6" id="KW-1133">Transmembrane helix</keyword>
<gene>
    <name evidence="8" type="ORF">SAMN05443661_1668</name>
</gene>
<dbReference type="PANTHER" id="PTHR43327">
    <property type="entry name" value="STOMATIN-LIKE PROTEIN 2, MITOCHONDRIAL"/>
    <property type="match status" value="1"/>
</dbReference>
<dbReference type="GO" id="GO:0005886">
    <property type="term" value="C:plasma membrane"/>
    <property type="evidence" value="ECO:0007669"/>
    <property type="project" value="UniProtKB-ARBA"/>
</dbReference>
<dbReference type="GO" id="GO:0098552">
    <property type="term" value="C:side of membrane"/>
    <property type="evidence" value="ECO:0007669"/>
    <property type="project" value="UniProtKB-ARBA"/>
</dbReference>
<name>A0A1I3TPE9_9EURY</name>
<keyword evidence="3 6" id="KW-0812">Transmembrane</keyword>
<feature type="domain" description="Band 7" evidence="7">
    <location>
        <begin position="34"/>
        <end position="191"/>
    </location>
</feature>
<evidence type="ECO:0000256" key="3">
    <source>
        <dbReference type="ARBA" id="ARBA00022692"/>
    </source>
</evidence>
<dbReference type="SUPFAM" id="SSF117892">
    <property type="entry name" value="Band 7/SPFH domain"/>
    <property type="match status" value="1"/>
</dbReference>
<dbReference type="AlphaFoldDB" id="A0A1I3TPE9"/>
<evidence type="ECO:0000256" key="6">
    <source>
        <dbReference type="SAM" id="Phobius"/>
    </source>
</evidence>
<proteinExistence type="inferred from homology"/>
<evidence type="ECO:0000313" key="9">
    <source>
        <dbReference type="Proteomes" id="UP000182829"/>
    </source>
</evidence>
<feature type="transmembrane region" description="Helical" evidence="6">
    <location>
        <begin position="16"/>
        <end position="36"/>
    </location>
</feature>
<dbReference type="InterPro" id="IPR036013">
    <property type="entry name" value="Band_7/SPFH_dom_sf"/>
</dbReference>
<dbReference type="InterPro" id="IPR001107">
    <property type="entry name" value="Band_7"/>
</dbReference>
<dbReference type="InterPro" id="IPR050710">
    <property type="entry name" value="Band7/mec-2_domain"/>
</dbReference>
<protein>
    <submittedName>
        <fullName evidence="8">SPFH domain, Band 7 family protein</fullName>
    </submittedName>
</protein>
<sequence length="375" mass="41480">MTHLSLVPLQVDVGDPLLVVGGLAILLVVTTVYSMVEIVDAYNRGALTVFGEYRKLLEPGLNIIPPFVSRVYTFDMRTQTIDVPSQEAITRDNSPVTADAVVYIRVMNAKRAFLEVDDYQRAVSNLAQTTLRAVIGDMELDDTLSRREMINERIRTELDEPTDEWGIRVESVEVREVTPSRDVKGAMEQQTSAERKRRAMILEAQGERRSAIEKAEGQKQSNIIRAQGEKQSQILEAQGDAISTVLRARSAKSMGERAVIDKGMDALTEIGQSESTTFVLPQELSSMVGRYGKHLTGSDVEEQDGKLESLEFDEETRELIGLDDIAEIIGEIEDTDVDVEAMEQEAEAIKEGEDMPTDGGDVIDVPETQQDGDGS</sequence>